<gene>
    <name evidence="6" type="ORF">INQ42_00885</name>
</gene>
<dbReference type="EMBL" id="CP063657">
    <property type="protein sequence ID" value="QOW22212.1"/>
    <property type="molecule type" value="Genomic_DNA"/>
</dbReference>
<keyword evidence="4 5" id="KW-0472">Membrane</keyword>
<organism evidence="6 7">
    <name type="scientific">Novilysobacter avium</name>
    <dbReference type="NCBI Taxonomy" id="2781023"/>
    <lineage>
        <taxon>Bacteria</taxon>
        <taxon>Pseudomonadati</taxon>
        <taxon>Pseudomonadota</taxon>
        <taxon>Gammaproteobacteria</taxon>
        <taxon>Lysobacterales</taxon>
        <taxon>Lysobacteraceae</taxon>
        <taxon>Novilysobacter</taxon>
    </lineage>
</organism>
<dbReference type="InterPro" id="IPR001129">
    <property type="entry name" value="Membr-assoc_MAPEG"/>
</dbReference>
<dbReference type="Proteomes" id="UP000593932">
    <property type="component" value="Chromosome"/>
</dbReference>
<sequence length="131" mass="14297">MTLSTAYWCVLVVAILPYVWTVVAKLSGRGRFDNNDPRAWLARQDNPRSSRANAAQMNAFEAFPAFAAAVILAQLAGVEHPRIALLALIFVVARILHGIFYVTDKASLRTAVWFTGLVCVIVLLVQAAVNA</sequence>
<feature type="transmembrane region" description="Helical" evidence="5">
    <location>
        <begin position="83"/>
        <end position="103"/>
    </location>
</feature>
<keyword evidence="2 5" id="KW-0812">Transmembrane</keyword>
<dbReference type="PANTHER" id="PTHR35371:SF1">
    <property type="entry name" value="BLR7753 PROTEIN"/>
    <property type="match status" value="1"/>
</dbReference>
<evidence type="ECO:0000256" key="5">
    <source>
        <dbReference type="SAM" id="Phobius"/>
    </source>
</evidence>
<comment type="subcellular location">
    <subcellularLocation>
        <location evidence="1">Membrane</location>
    </subcellularLocation>
</comment>
<evidence type="ECO:0000256" key="4">
    <source>
        <dbReference type="ARBA" id="ARBA00023136"/>
    </source>
</evidence>
<dbReference type="Gene3D" id="1.20.120.550">
    <property type="entry name" value="Membrane associated eicosanoid/glutathione metabolism-like domain"/>
    <property type="match status" value="1"/>
</dbReference>
<accession>A0A7S6UKX5</accession>
<evidence type="ECO:0000256" key="3">
    <source>
        <dbReference type="ARBA" id="ARBA00022989"/>
    </source>
</evidence>
<keyword evidence="3 5" id="KW-1133">Transmembrane helix</keyword>
<dbReference type="RefSeq" id="WP_194034753.1">
    <property type="nucleotide sequence ID" value="NZ_CP063657.1"/>
</dbReference>
<dbReference type="SUPFAM" id="SSF161084">
    <property type="entry name" value="MAPEG domain-like"/>
    <property type="match status" value="1"/>
</dbReference>
<feature type="transmembrane region" description="Helical" evidence="5">
    <location>
        <begin position="58"/>
        <end position="77"/>
    </location>
</feature>
<feature type="transmembrane region" description="Helical" evidence="5">
    <location>
        <begin position="6"/>
        <end position="24"/>
    </location>
</feature>
<evidence type="ECO:0000313" key="7">
    <source>
        <dbReference type="Proteomes" id="UP000593932"/>
    </source>
</evidence>
<reference evidence="6 7" key="1">
    <citation type="submission" date="2020-10" db="EMBL/GenBank/DDBJ databases">
        <title>complete genome sequencing of Lysobacter sp. H23M41.</title>
        <authorList>
            <person name="Bae J.-W."/>
            <person name="Lee S.-Y."/>
        </authorList>
    </citation>
    <scope>NUCLEOTIDE SEQUENCE [LARGE SCALE GENOMIC DNA]</scope>
    <source>
        <strain evidence="6 7">H23M41</strain>
    </source>
</reference>
<dbReference type="InterPro" id="IPR023352">
    <property type="entry name" value="MAPEG-like_dom_sf"/>
</dbReference>
<name>A0A7S6UKX5_9GAMM</name>
<evidence type="ECO:0000256" key="1">
    <source>
        <dbReference type="ARBA" id="ARBA00004370"/>
    </source>
</evidence>
<protein>
    <submittedName>
        <fullName evidence="6">MAPEG family protein</fullName>
    </submittedName>
</protein>
<dbReference type="Pfam" id="PF01124">
    <property type="entry name" value="MAPEG"/>
    <property type="match status" value="1"/>
</dbReference>
<dbReference type="PANTHER" id="PTHR35371">
    <property type="entry name" value="INNER MEMBRANE PROTEIN"/>
    <property type="match status" value="1"/>
</dbReference>
<evidence type="ECO:0000313" key="6">
    <source>
        <dbReference type="EMBL" id="QOW22212.1"/>
    </source>
</evidence>
<proteinExistence type="predicted"/>
<keyword evidence="7" id="KW-1185">Reference proteome</keyword>
<evidence type="ECO:0000256" key="2">
    <source>
        <dbReference type="ARBA" id="ARBA00022692"/>
    </source>
</evidence>
<feature type="transmembrane region" description="Helical" evidence="5">
    <location>
        <begin position="110"/>
        <end position="129"/>
    </location>
</feature>